<dbReference type="OrthoDB" id="10039049at2759"/>
<keyword evidence="2" id="KW-1185">Reference proteome</keyword>
<evidence type="ECO:0000313" key="1">
    <source>
        <dbReference type="EMBL" id="KAF6141985.1"/>
    </source>
</evidence>
<protein>
    <submittedName>
        <fullName evidence="1">Uncharacterized protein</fullName>
    </submittedName>
</protein>
<dbReference type="Proteomes" id="UP000541444">
    <property type="component" value="Unassembled WGS sequence"/>
</dbReference>
<sequence>IIRASCFKLIRLEKVAFKSLSSMSKVAGTIICVGGPMSMALLKGQKLLNIKLVPQILVFGSGAIDSCGGEIGNEDVVYQSENDKSSFNNGEDCSGGNGGGGGIKNGRVHDSEAVNYAVPYRASIPARSRVRESPLSSDTILNSHASLFNLCIVVLVVVNSRLRI</sequence>
<proteinExistence type="predicted"/>
<organism evidence="1 2">
    <name type="scientific">Kingdonia uniflora</name>
    <dbReference type="NCBI Taxonomy" id="39325"/>
    <lineage>
        <taxon>Eukaryota</taxon>
        <taxon>Viridiplantae</taxon>
        <taxon>Streptophyta</taxon>
        <taxon>Embryophyta</taxon>
        <taxon>Tracheophyta</taxon>
        <taxon>Spermatophyta</taxon>
        <taxon>Magnoliopsida</taxon>
        <taxon>Ranunculales</taxon>
        <taxon>Circaeasteraceae</taxon>
        <taxon>Kingdonia</taxon>
    </lineage>
</organism>
<gene>
    <name evidence="1" type="ORF">GIB67_037953</name>
</gene>
<comment type="caution">
    <text evidence="1">The sequence shown here is derived from an EMBL/GenBank/DDBJ whole genome shotgun (WGS) entry which is preliminary data.</text>
</comment>
<feature type="non-terminal residue" evidence="1">
    <location>
        <position position="1"/>
    </location>
</feature>
<reference evidence="1 2" key="1">
    <citation type="journal article" date="2020" name="IScience">
        <title>Genome Sequencing of the Endangered Kingdonia uniflora (Circaeasteraceae, Ranunculales) Reveals Potential Mechanisms of Evolutionary Specialization.</title>
        <authorList>
            <person name="Sun Y."/>
            <person name="Deng T."/>
            <person name="Zhang A."/>
            <person name="Moore M.J."/>
            <person name="Landis J.B."/>
            <person name="Lin N."/>
            <person name="Zhang H."/>
            <person name="Zhang X."/>
            <person name="Huang J."/>
            <person name="Zhang X."/>
            <person name="Sun H."/>
            <person name="Wang H."/>
        </authorList>
    </citation>
    <scope>NUCLEOTIDE SEQUENCE [LARGE SCALE GENOMIC DNA]</scope>
    <source>
        <strain evidence="1">TB1705</strain>
        <tissue evidence="1">Leaf</tissue>
    </source>
</reference>
<name>A0A7J7LH72_9MAGN</name>
<dbReference type="EMBL" id="JACGCM010002284">
    <property type="protein sequence ID" value="KAF6141985.1"/>
    <property type="molecule type" value="Genomic_DNA"/>
</dbReference>
<accession>A0A7J7LH72</accession>
<dbReference type="AlphaFoldDB" id="A0A7J7LH72"/>
<evidence type="ECO:0000313" key="2">
    <source>
        <dbReference type="Proteomes" id="UP000541444"/>
    </source>
</evidence>